<sequence>MTTNLQCFKVYKTGLTHGFSISLTDFVPTLLDMKLLAIIFVIFCAFFAFSEAAKCADESENCKYLKPFCNDFKYEDMLAVKCAATCNNANRMDRIRTFLLLLLALQYDATFDPGSTVGSVWECSVQAFYAKRIGFRINVVEKGMTCALLKSFNRFRSVSGKNVRDYILNTNFDAECDQNKNPADYLTGPCGSFGNGCALLEKIKDYCVFVGGNCISDQGLVDALNCPSGQERVGARKDKVICCPEGEQFAEEKNGKTFCCPNETILKELVDEQPVCCAPSDNYVLGSATCCPQGKSWKVGAMGIAGCCEYGRQPAFSSDGYSEGCCPPGEVFAEQDDDIEYCCPEGKEYKGFHKEKAICCESGQEAIMDYEGDMICGN</sequence>
<accession>A0AA39I8S0</accession>
<evidence type="ECO:0000313" key="2">
    <source>
        <dbReference type="EMBL" id="KAK0419916.1"/>
    </source>
</evidence>
<dbReference type="InterPro" id="IPR003582">
    <property type="entry name" value="ShKT_dom"/>
</dbReference>
<reference evidence="2" key="1">
    <citation type="submission" date="2023-06" db="EMBL/GenBank/DDBJ databases">
        <title>Genomic analysis of the entomopathogenic nematode Steinernema hermaphroditum.</title>
        <authorList>
            <person name="Schwarz E.M."/>
            <person name="Heppert J.K."/>
            <person name="Baniya A."/>
            <person name="Schwartz H.T."/>
            <person name="Tan C.-H."/>
            <person name="Antoshechkin I."/>
            <person name="Sternberg P.W."/>
            <person name="Goodrich-Blair H."/>
            <person name="Dillman A.R."/>
        </authorList>
    </citation>
    <scope>NUCLEOTIDE SEQUENCE</scope>
    <source>
        <strain evidence="2">PS9179</strain>
        <tissue evidence="2">Whole animal</tissue>
    </source>
</reference>
<dbReference type="EMBL" id="JAUCMV010000002">
    <property type="protein sequence ID" value="KAK0419916.1"/>
    <property type="molecule type" value="Genomic_DNA"/>
</dbReference>
<feature type="domain" description="ShKT" evidence="1">
    <location>
        <begin position="54"/>
        <end position="87"/>
    </location>
</feature>
<evidence type="ECO:0000313" key="3">
    <source>
        <dbReference type="Proteomes" id="UP001175271"/>
    </source>
</evidence>
<name>A0AA39I8S0_9BILA</name>
<dbReference type="Pfam" id="PF01549">
    <property type="entry name" value="ShK"/>
    <property type="match status" value="1"/>
</dbReference>
<gene>
    <name evidence="2" type="ORF">QR680_014403</name>
</gene>
<organism evidence="2 3">
    <name type="scientific">Steinernema hermaphroditum</name>
    <dbReference type="NCBI Taxonomy" id="289476"/>
    <lineage>
        <taxon>Eukaryota</taxon>
        <taxon>Metazoa</taxon>
        <taxon>Ecdysozoa</taxon>
        <taxon>Nematoda</taxon>
        <taxon>Chromadorea</taxon>
        <taxon>Rhabditida</taxon>
        <taxon>Tylenchina</taxon>
        <taxon>Panagrolaimomorpha</taxon>
        <taxon>Strongyloidoidea</taxon>
        <taxon>Steinernematidae</taxon>
        <taxon>Steinernema</taxon>
    </lineage>
</organism>
<comment type="caution">
    <text evidence="2">The sequence shown here is derived from an EMBL/GenBank/DDBJ whole genome shotgun (WGS) entry which is preliminary data.</text>
</comment>
<keyword evidence="3" id="KW-1185">Reference proteome</keyword>
<dbReference type="Proteomes" id="UP001175271">
    <property type="component" value="Unassembled WGS sequence"/>
</dbReference>
<proteinExistence type="predicted"/>
<dbReference type="AlphaFoldDB" id="A0AA39I8S0"/>
<protein>
    <recommendedName>
        <fullName evidence="1">ShKT domain-containing protein</fullName>
    </recommendedName>
</protein>
<evidence type="ECO:0000259" key="1">
    <source>
        <dbReference type="Pfam" id="PF01549"/>
    </source>
</evidence>